<keyword evidence="3" id="KW-1185">Reference proteome</keyword>
<proteinExistence type="predicted"/>
<evidence type="ECO:0000313" key="2">
    <source>
        <dbReference type="EMBL" id="MEN7536236.1"/>
    </source>
</evidence>
<evidence type="ECO:0000313" key="3">
    <source>
        <dbReference type="Proteomes" id="UP001484535"/>
    </source>
</evidence>
<organism evidence="2 3">
    <name type="scientific">Aurantiacibacter flavus</name>
    <dbReference type="NCBI Taxonomy" id="3145232"/>
    <lineage>
        <taxon>Bacteria</taxon>
        <taxon>Pseudomonadati</taxon>
        <taxon>Pseudomonadota</taxon>
        <taxon>Alphaproteobacteria</taxon>
        <taxon>Sphingomonadales</taxon>
        <taxon>Erythrobacteraceae</taxon>
        <taxon>Aurantiacibacter</taxon>
    </lineage>
</organism>
<evidence type="ECO:0000256" key="1">
    <source>
        <dbReference type="SAM" id="Phobius"/>
    </source>
</evidence>
<accession>A0ABV0CVR7</accession>
<keyword evidence="1" id="KW-0472">Membrane</keyword>
<gene>
    <name evidence="2" type="ORF">ABDJ38_03515</name>
</gene>
<name>A0ABV0CVR7_9SPHN</name>
<comment type="caution">
    <text evidence="2">The sequence shown here is derived from an EMBL/GenBank/DDBJ whole genome shotgun (WGS) entry which is preliminary data.</text>
</comment>
<dbReference type="EMBL" id="JBDLBR010000001">
    <property type="protein sequence ID" value="MEN7536236.1"/>
    <property type="molecule type" value="Genomic_DNA"/>
</dbReference>
<keyword evidence="1" id="KW-1133">Transmembrane helix</keyword>
<dbReference type="Proteomes" id="UP001484535">
    <property type="component" value="Unassembled WGS sequence"/>
</dbReference>
<reference evidence="2 3" key="1">
    <citation type="submission" date="2024-05" db="EMBL/GenBank/DDBJ databases">
        <authorList>
            <person name="Park S."/>
        </authorList>
    </citation>
    <scope>NUCLEOTIDE SEQUENCE [LARGE SCALE GENOMIC DNA]</scope>
    <source>
        <strain evidence="2 3">DGU5</strain>
    </source>
</reference>
<keyword evidence="1" id="KW-0812">Transmembrane</keyword>
<sequence length="326" mass="35446">MSEQQKPGPIRGTIELFGAHPFATGLLAILGVFGFVISVAAFKIDRKESAETTQQIATAQTTVDTVAFDVSEVHEVVMANCSGPPCWTLRDFAQWNTIGRPKDLIDRKLPAAEWVRNSAYSYNLDGCWVSVEYTNDAVSYFSADLSKYVEETGPDGTPNGNSAQLPCDVDVEGLISARSSMPAPDQLAMGDIITALEAQNPDAAFPLDLQIASACLDCGNYAEPYLELMRFGPHAADFVNLHVTTDFRPTPSASDIGTYDLHRAFREAMRDRIGPEAQYGVETPPLCGQNLTGDVAALLGQARVSAIGLGKGARRWSNVLYCEWWK</sequence>
<dbReference type="RefSeq" id="WP_346783678.1">
    <property type="nucleotide sequence ID" value="NZ_JBDLBR010000001.1"/>
</dbReference>
<protein>
    <submittedName>
        <fullName evidence="2">Uncharacterized protein</fullName>
    </submittedName>
</protein>
<feature type="transmembrane region" description="Helical" evidence="1">
    <location>
        <begin position="20"/>
        <end position="42"/>
    </location>
</feature>